<dbReference type="EMBL" id="LQPE01000163">
    <property type="protein sequence ID" value="ORV98081.1"/>
    <property type="molecule type" value="Genomic_DNA"/>
</dbReference>
<dbReference type="AlphaFoldDB" id="A0A1X1XGR0"/>
<dbReference type="OrthoDB" id="3627504at2"/>
<dbReference type="SUPFAM" id="SSF47598">
    <property type="entry name" value="Ribbon-helix-helix"/>
    <property type="match status" value="1"/>
</dbReference>
<dbReference type="GO" id="GO:0006355">
    <property type="term" value="P:regulation of DNA-templated transcription"/>
    <property type="evidence" value="ECO:0007669"/>
    <property type="project" value="InterPro"/>
</dbReference>
<dbReference type="Gene3D" id="1.10.1220.10">
    <property type="entry name" value="Met repressor-like"/>
    <property type="match status" value="1"/>
</dbReference>
<evidence type="ECO:0000313" key="2">
    <source>
        <dbReference type="EMBL" id="ORV98081.1"/>
    </source>
</evidence>
<sequence>MRQLLLRVSDDIHRRLVARAAREGRSLNAVATEILDAAADADGADRRAQVRAAAAAAGTLRTVKTRPASAARRQRILESTRGLGPQIDDLLAQERERP</sequence>
<dbReference type="Proteomes" id="UP000193487">
    <property type="component" value="Unassembled WGS sequence"/>
</dbReference>
<feature type="domain" description="Antitoxin FitA-like ribbon-helix-helix" evidence="1">
    <location>
        <begin position="8"/>
        <end position="39"/>
    </location>
</feature>
<comment type="caution">
    <text evidence="2">The sequence shown here is derived from an EMBL/GenBank/DDBJ whole genome shotgun (WGS) entry which is preliminary data.</text>
</comment>
<evidence type="ECO:0000313" key="3">
    <source>
        <dbReference type="Proteomes" id="UP000193487"/>
    </source>
</evidence>
<gene>
    <name evidence="2" type="ORF">AWC14_14180</name>
</gene>
<reference evidence="2 3" key="1">
    <citation type="submission" date="2016-01" db="EMBL/GenBank/DDBJ databases">
        <title>The new phylogeny of the genus Mycobacterium.</title>
        <authorList>
            <person name="Tarcisio F."/>
            <person name="Conor M."/>
            <person name="Antonella G."/>
            <person name="Elisabetta G."/>
            <person name="Giulia F.S."/>
            <person name="Sara T."/>
            <person name="Anna F."/>
            <person name="Clotilde B."/>
            <person name="Roberto B."/>
            <person name="Veronica D.S."/>
            <person name="Fabio R."/>
            <person name="Monica P."/>
            <person name="Olivier J."/>
            <person name="Enrico T."/>
            <person name="Nicola S."/>
        </authorList>
    </citation>
    <scope>NUCLEOTIDE SEQUENCE [LARGE SCALE GENOMIC DNA]</scope>
    <source>
        <strain evidence="2 3">DSM 45166</strain>
    </source>
</reference>
<dbReference type="Pfam" id="PF22513">
    <property type="entry name" value="FitA-like_RHH"/>
    <property type="match status" value="1"/>
</dbReference>
<protein>
    <recommendedName>
        <fullName evidence="1">Antitoxin FitA-like ribbon-helix-helix domain-containing protein</fullName>
    </recommendedName>
</protein>
<organism evidence="2 3">
    <name type="scientific">Mycobacterium kyorinense</name>
    <dbReference type="NCBI Taxonomy" id="487514"/>
    <lineage>
        <taxon>Bacteria</taxon>
        <taxon>Bacillati</taxon>
        <taxon>Actinomycetota</taxon>
        <taxon>Actinomycetes</taxon>
        <taxon>Mycobacteriales</taxon>
        <taxon>Mycobacteriaceae</taxon>
        <taxon>Mycobacterium</taxon>
    </lineage>
</organism>
<name>A0A1X1XGR0_9MYCO</name>
<dbReference type="InterPro" id="IPR013321">
    <property type="entry name" value="Arc_rbn_hlx_hlx"/>
</dbReference>
<dbReference type="InterPro" id="IPR010985">
    <property type="entry name" value="Ribbon_hlx_hlx"/>
</dbReference>
<dbReference type="RefSeq" id="WP_045376556.1">
    <property type="nucleotide sequence ID" value="NZ_BBKA01000035.1"/>
</dbReference>
<evidence type="ECO:0000259" key="1">
    <source>
        <dbReference type="Pfam" id="PF22513"/>
    </source>
</evidence>
<dbReference type="InterPro" id="IPR053853">
    <property type="entry name" value="FitA-like_RHH"/>
</dbReference>
<accession>A0A1X1XGR0</accession>
<keyword evidence="3" id="KW-1185">Reference proteome</keyword>
<proteinExistence type="predicted"/>